<dbReference type="CDD" id="cd07018">
    <property type="entry name" value="S49_SppA_67K_type"/>
    <property type="match status" value="1"/>
</dbReference>
<organism evidence="9 10">
    <name type="scientific">Oceanisphaera pacifica</name>
    <dbReference type="NCBI Taxonomy" id="2818389"/>
    <lineage>
        <taxon>Bacteria</taxon>
        <taxon>Pseudomonadati</taxon>
        <taxon>Pseudomonadota</taxon>
        <taxon>Gammaproteobacteria</taxon>
        <taxon>Aeromonadales</taxon>
        <taxon>Aeromonadaceae</taxon>
        <taxon>Oceanisphaera</taxon>
    </lineage>
</organism>
<evidence type="ECO:0000256" key="6">
    <source>
        <dbReference type="ARBA" id="ARBA00023136"/>
    </source>
</evidence>
<dbReference type="NCBIfam" id="TIGR00706">
    <property type="entry name" value="SppA_dom"/>
    <property type="match status" value="1"/>
</dbReference>
<dbReference type="Gene3D" id="3.90.226.10">
    <property type="entry name" value="2-enoyl-CoA Hydratase, Chain A, domain 1"/>
    <property type="match status" value="3"/>
</dbReference>
<dbReference type="InterPro" id="IPR029045">
    <property type="entry name" value="ClpP/crotonase-like_dom_sf"/>
</dbReference>
<evidence type="ECO:0000256" key="5">
    <source>
        <dbReference type="ARBA" id="ARBA00022825"/>
    </source>
</evidence>
<name>A0ABS3NIA3_9GAMM</name>
<keyword evidence="7" id="KW-1133">Transmembrane helix</keyword>
<dbReference type="PANTHER" id="PTHR33209">
    <property type="entry name" value="PROTEASE 4"/>
    <property type="match status" value="1"/>
</dbReference>
<dbReference type="Pfam" id="PF01343">
    <property type="entry name" value="Peptidase_S49"/>
    <property type="match status" value="2"/>
</dbReference>
<dbReference type="EMBL" id="JAGDFX010000013">
    <property type="protein sequence ID" value="MBO1520255.1"/>
    <property type="molecule type" value="Genomic_DNA"/>
</dbReference>
<keyword evidence="7" id="KW-0812">Transmembrane</keyword>
<dbReference type="InterPro" id="IPR004635">
    <property type="entry name" value="Pept_S49_SppA"/>
</dbReference>
<dbReference type="InterPro" id="IPR004634">
    <property type="entry name" value="Pept_S49_pIV"/>
</dbReference>
<dbReference type="CDD" id="cd07023">
    <property type="entry name" value="S49_Sppa_N_C"/>
    <property type="match status" value="1"/>
</dbReference>
<comment type="caution">
    <text evidence="9">The sequence shown here is derived from an EMBL/GenBank/DDBJ whole genome shotgun (WGS) entry which is preliminary data.</text>
</comment>
<evidence type="ECO:0000256" key="2">
    <source>
        <dbReference type="ARBA" id="ARBA00008683"/>
    </source>
</evidence>
<dbReference type="PANTHER" id="PTHR33209:SF1">
    <property type="entry name" value="PEPTIDASE S49 DOMAIN-CONTAINING PROTEIN"/>
    <property type="match status" value="1"/>
</dbReference>
<sequence>MWSAIKWVFRTLARVLNAIRLFITALFLLGIIAFAVLLFSGEDEATILPEKAALTLEIAGPILEQAAITSPKQLAEKWFSGDNTPAPMTLSQIKEALNNARHDDRIEALVLQLHNMSESSITKLDEVGGAIEQFKTSGKPVYAIGDNYSQGQYYLAAHADEILLNPAGAVTLQGLGVYRLHYKAAFERFNITPHVFRVGTYKSFVEPYLRNDMSEESRQDTQLWLGQLWQHYQNNVATLRDIPSDHISPSKAQLLQRFAAVNGNPAQYALEQGLVDRLANRYQMQAAIAELVGWNSQTKQYMSIDTSTYLNHTPSTTKSAPAVGLITASGAIMTADTATPNSMNDAHISKLIEQARHDDNIQSLVLRVDSPGGSAFAAEQIRNSLLRFKESGKPLVVSMGSTAASGGYWIAADADKIYAAPTTLTGSIGVFGLFLTFEDALKKLGLNTDGVGTTDFVGAGLTTGLPDHAKQMIQMSVENIYQQFVTLVAQGRDMSPEQVEQVAQGHVWTGEMAKELGLVDELGNLDDALAAAAELANLGEFSVKEVTLPMSAKEKLLAQFMGDSNVLSHWITTVLPTALRPAAEQIQQEANTLSQFNDVHGQYVLCVPCQAF</sequence>
<feature type="domain" description="Peptidase S49" evidence="8">
    <location>
        <begin position="388"/>
        <end position="538"/>
    </location>
</feature>
<feature type="transmembrane region" description="Helical" evidence="7">
    <location>
        <begin position="21"/>
        <end position="41"/>
    </location>
</feature>
<evidence type="ECO:0000259" key="8">
    <source>
        <dbReference type="Pfam" id="PF01343"/>
    </source>
</evidence>
<dbReference type="InterPro" id="IPR047272">
    <property type="entry name" value="S49_SppA_C"/>
</dbReference>
<feature type="domain" description="Peptidase S49" evidence="8">
    <location>
        <begin position="134"/>
        <end position="291"/>
    </location>
</feature>
<keyword evidence="5" id="KW-0720">Serine protease</keyword>
<dbReference type="NCBIfam" id="TIGR00705">
    <property type="entry name" value="SppA_67K"/>
    <property type="match status" value="1"/>
</dbReference>
<dbReference type="Proteomes" id="UP000664882">
    <property type="component" value="Unassembled WGS sequence"/>
</dbReference>
<accession>A0ABS3NIA3</accession>
<dbReference type="PIRSF" id="PIRSF001217">
    <property type="entry name" value="Protease_4_SppA"/>
    <property type="match status" value="1"/>
</dbReference>
<evidence type="ECO:0000313" key="9">
    <source>
        <dbReference type="EMBL" id="MBO1520255.1"/>
    </source>
</evidence>
<comment type="similarity">
    <text evidence="2">Belongs to the peptidase S49 family.</text>
</comment>
<evidence type="ECO:0000256" key="3">
    <source>
        <dbReference type="ARBA" id="ARBA00022670"/>
    </source>
</evidence>
<comment type="subcellular location">
    <subcellularLocation>
        <location evidence="1">Membrane</location>
    </subcellularLocation>
</comment>
<protein>
    <submittedName>
        <fullName evidence="9">Signal peptide peptidase SppA</fullName>
    </submittedName>
</protein>
<evidence type="ECO:0000256" key="4">
    <source>
        <dbReference type="ARBA" id="ARBA00022801"/>
    </source>
</evidence>
<gene>
    <name evidence="9" type="primary">sppA</name>
    <name evidence="9" type="ORF">J3U76_11575</name>
</gene>
<reference evidence="9 10" key="1">
    <citation type="submission" date="2021-03" db="EMBL/GenBank/DDBJ databases">
        <title>Oceanisphaera sp. nov., isolated from the intestine.</title>
        <authorList>
            <person name="Zhao L.-H."/>
            <person name="Shi L.-F."/>
        </authorList>
    </citation>
    <scope>NUCLEOTIDE SEQUENCE [LARGE SCALE GENOMIC DNA]</scope>
    <source>
        <strain evidence="9 10">DM8</strain>
    </source>
</reference>
<dbReference type="RefSeq" id="WP_208006130.1">
    <property type="nucleotide sequence ID" value="NZ_JAGDFX010000013.1"/>
</dbReference>
<keyword evidence="4" id="KW-0378">Hydrolase</keyword>
<evidence type="ECO:0000256" key="7">
    <source>
        <dbReference type="SAM" id="Phobius"/>
    </source>
</evidence>
<keyword evidence="3" id="KW-0645">Protease</keyword>
<keyword evidence="6 7" id="KW-0472">Membrane</keyword>
<evidence type="ECO:0000313" key="10">
    <source>
        <dbReference type="Proteomes" id="UP000664882"/>
    </source>
</evidence>
<evidence type="ECO:0000256" key="1">
    <source>
        <dbReference type="ARBA" id="ARBA00004370"/>
    </source>
</evidence>
<keyword evidence="10" id="KW-1185">Reference proteome</keyword>
<dbReference type="InterPro" id="IPR047217">
    <property type="entry name" value="S49_SppA_67K_type_N"/>
</dbReference>
<dbReference type="SUPFAM" id="SSF52096">
    <property type="entry name" value="ClpP/crotonase"/>
    <property type="match status" value="2"/>
</dbReference>
<dbReference type="InterPro" id="IPR002142">
    <property type="entry name" value="Peptidase_S49"/>
</dbReference>
<proteinExistence type="inferred from homology"/>